<evidence type="ECO:0000256" key="6">
    <source>
        <dbReference type="SAM" id="Phobius"/>
    </source>
</evidence>
<dbReference type="PANTHER" id="PTHR30386">
    <property type="entry name" value="MEMBRANE FUSION SUBUNIT OF EMRAB-TOLC MULTIDRUG EFFLUX PUMP"/>
    <property type="match status" value="1"/>
</dbReference>
<dbReference type="STRING" id="290315.Clim_2276"/>
<evidence type="ECO:0000256" key="2">
    <source>
        <dbReference type="ARBA" id="ARBA00022692"/>
    </source>
</evidence>
<evidence type="ECO:0000256" key="3">
    <source>
        <dbReference type="ARBA" id="ARBA00022989"/>
    </source>
</evidence>
<evidence type="ECO:0000256" key="1">
    <source>
        <dbReference type="ARBA" id="ARBA00004167"/>
    </source>
</evidence>
<gene>
    <name evidence="9" type="ordered locus">Clim_2276</name>
</gene>
<dbReference type="InterPro" id="IPR058647">
    <property type="entry name" value="BSH_CzcB-like"/>
</dbReference>
<comment type="subcellular location">
    <subcellularLocation>
        <location evidence="1">Membrane</location>
        <topology evidence="1">Single-pass membrane protein</topology>
    </subcellularLocation>
</comment>
<dbReference type="EMBL" id="CP001097">
    <property type="protein sequence ID" value="ACD91299.1"/>
    <property type="molecule type" value="Genomic_DNA"/>
</dbReference>
<feature type="transmembrane region" description="Helical" evidence="6">
    <location>
        <begin position="16"/>
        <end position="35"/>
    </location>
</feature>
<keyword evidence="2 6" id="KW-0812">Transmembrane</keyword>
<dbReference type="Proteomes" id="UP000008841">
    <property type="component" value="Chromosome"/>
</dbReference>
<organism evidence="9 10">
    <name type="scientific">Chlorobium limicola (strain DSM 245 / NBRC 103803 / 6330)</name>
    <dbReference type="NCBI Taxonomy" id="290315"/>
    <lineage>
        <taxon>Bacteria</taxon>
        <taxon>Pseudomonadati</taxon>
        <taxon>Chlorobiota</taxon>
        <taxon>Chlorobiia</taxon>
        <taxon>Chlorobiales</taxon>
        <taxon>Chlorobiaceae</taxon>
        <taxon>Chlorobium/Pelodictyon group</taxon>
        <taxon>Chlorobium</taxon>
    </lineage>
</organism>
<dbReference type="PRINTS" id="PR01490">
    <property type="entry name" value="RTXTOXIND"/>
</dbReference>
<dbReference type="InterPro" id="IPR050739">
    <property type="entry name" value="MFP"/>
</dbReference>
<keyword evidence="5" id="KW-0175">Coiled coil</keyword>
<evidence type="ECO:0000259" key="8">
    <source>
        <dbReference type="Pfam" id="PF26002"/>
    </source>
</evidence>
<dbReference type="InterPro" id="IPR058982">
    <property type="entry name" value="Beta-barrel_AprE"/>
</dbReference>
<keyword evidence="4 6" id="KW-0472">Membrane</keyword>
<evidence type="ECO:0000259" key="7">
    <source>
        <dbReference type="Pfam" id="PF25973"/>
    </source>
</evidence>
<evidence type="ECO:0000313" key="10">
    <source>
        <dbReference type="Proteomes" id="UP000008841"/>
    </source>
</evidence>
<dbReference type="GO" id="GO:0016020">
    <property type="term" value="C:membrane"/>
    <property type="evidence" value="ECO:0007669"/>
    <property type="project" value="UniProtKB-SubCell"/>
</dbReference>
<dbReference type="Gene3D" id="2.40.50.100">
    <property type="match status" value="1"/>
</dbReference>
<evidence type="ECO:0000313" key="9">
    <source>
        <dbReference type="EMBL" id="ACD91299.1"/>
    </source>
</evidence>
<feature type="domain" description="CzcB-like barrel-sandwich hybrid" evidence="7">
    <location>
        <begin position="55"/>
        <end position="259"/>
    </location>
</feature>
<dbReference type="AlphaFoldDB" id="B3EHD7"/>
<feature type="domain" description="AprE-like beta-barrel" evidence="8">
    <location>
        <begin position="273"/>
        <end position="366"/>
    </location>
</feature>
<evidence type="ECO:0000256" key="4">
    <source>
        <dbReference type="ARBA" id="ARBA00023136"/>
    </source>
</evidence>
<keyword evidence="3 6" id="KW-1133">Transmembrane helix</keyword>
<dbReference type="eggNOG" id="COG0845">
    <property type="taxonomic scope" value="Bacteria"/>
</dbReference>
<dbReference type="RefSeq" id="WP_012467164.1">
    <property type="nucleotide sequence ID" value="NC_010803.1"/>
</dbReference>
<accession>B3EHD7</accession>
<dbReference type="Pfam" id="PF26002">
    <property type="entry name" value="Beta-barrel_AprE"/>
    <property type="match status" value="1"/>
</dbReference>
<dbReference type="PANTHER" id="PTHR30386:SF26">
    <property type="entry name" value="TRANSPORT PROTEIN COMB"/>
    <property type="match status" value="1"/>
</dbReference>
<reference evidence="9 10" key="1">
    <citation type="submission" date="2008-05" db="EMBL/GenBank/DDBJ databases">
        <title>Complete sequence of Chlorobium limicola DSM 245.</title>
        <authorList>
            <consortium name="US DOE Joint Genome Institute"/>
            <person name="Lucas S."/>
            <person name="Copeland A."/>
            <person name="Lapidus A."/>
            <person name="Glavina del Rio T."/>
            <person name="Dalin E."/>
            <person name="Tice H."/>
            <person name="Bruce D."/>
            <person name="Goodwin L."/>
            <person name="Pitluck S."/>
            <person name="Schmutz J."/>
            <person name="Larimer F."/>
            <person name="Land M."/>
            <person name="Hauser L."/>
            <person name="Kyrpides N."/>
            <person name="Ovchinnikova G."/>
            <person name="Zhao F."/>
            <person name="Li T."/>
            <person name="Liu Z."/>
            <person name="Overmann J."/>
            <person name="Bryant D.A."/>
            <person name="Richardson P."/>
        </authorList>
    </citation>
    <scope>NUCLEOTIDE SEQUENCE [LARGE SCALE GENOMIC DNA]</scope>
    <source>
        <strain evidence="10">DSM 245 / NBRC 103803 / 6330</strain>
    </source>
</reference>
<feature type="coiled-coil region" evidence="5">
    <location>
        <begin position="144"/>
        <end position="224"/>
    </location>
</feature>
<protein>
    <submittedName>
        <fullName evidence="9">Type I secretion membrane fusion protein, HlyD family</fullName>
    </submittedName>
</protein>
<dbReference type="HOGENOM" id="CLU_023976_8_0_10"/>
<sequence length="389" mass="43060" precursor="true">MLKSLSEIFQRQAKSSLIIIAAGIITFISIIWASFAKIEEVTHTTGLVIASSRNQVIQSAIDGIIQSIPVQEGQSVQKGMVLANLERTQAEAAQYDSFGKVAALEAALARLHAEVLGRPLEFPENVRAYPQFIENQTELYQRRKAAIDSEIRTLQESLRLAKEELSMMAPLLESGDVGKIEVIRLQRQVAELTGQINMKRNKFFQDAQQEMTKYEEDLSTQKQLLAERSFVVGKLDVRAPVTGIVKKIHLTTQGAKVRPGDIVMELLPTEGNLIVEGKLKPSDIGFVKPGMAATVKVDAYDYSIYGVLHGKVSYISPDAITEQTPQGEALYYRVHVKLTDESTSQSKISLANLQPGMTVGIDIRTGSKTVLQYLTKPITKVFGESLRER</sequence>
<dbReference type="Gene3D" id="2.40.30.170">
    <property type="match status" value="1"/>
</dbReference>
<dbReference type="KEGG" id="cli:Clim_2276"/>
<dbReference type="Pfam" id="PF25973">
    <property type="entry name" value="BSH_CzcB"/>
    <property type="match status" value="1"/>
</dbReference>
<proteinExistence type="predicted"/>
<evidence type="ECO:0000256" key="5">
    <source>
        <dbReference type="SAM" id="Coils"/>
    </source>
</evidence>
<name>B3EHD7_CHLL2</name>